<dbReference type="PANTHER" id="PTHR34139">
    <property type="entry name" value="UPF0331 PROTEIN MJ0127"/>
    <property type="match status" value="1"/>
</dbReference>
<evidence type="ECO:0000256" key="5">
    <source>
        <dbReference type="ARBA" id="ARBA00022801"/>
    </source>
</evidence>
<gene>
    <name evidence="7" type="ORF">H8S77_17775</name>
</gene>
<name>A0ABR7E4P4_9BACT</name>
<evidence type="ECO:0000256" key="4">
    <source>
        <dbReference type="ARBA" id="ARBA00022741"/>
    </source>
</evidence>
<evidence type="ECO:0000313" key="7">
    <source>
        <dbReference type="EMBL" id="MBC5644732.1"/>
    </source>
</evidence>
<evidence type="ECO:0000256" key="2">
    <source>
        <dbReference type="ARBA" id="ARBA00022649"/>
    </source>
</evidence>
<dbReference type="InterPro" id="IPR037038">
    <property type="entry name" value="HepT-like_sf"/>
</dbReference>
<evidence type="ECO:0000256" key="3">
    <source>
        <dbReference type="ARBA" id="ARBA00022722"/>
    </source>
</evidence>
<dbReference type="PANTHER" id="PTHR34139:SF1">
    <property type="entry name" value="RNASE MJ1380-RELATED"/>
    <property type="match status" value="1"/>
</dbReference>
<keyword evidence="3" id="KW-0540">Nuclease</keyword>
<keyword evidence="4" id="KW-0547">Nucleotide-binding</keyword>
<comment type="caution">
    <text evidence="7">The sequence shown here is derived from an EMBL/GenBank/DDBJ whole genome shotgun (WGS) entry which is preliminary data.</text>
</comment>
<comment type="similarity">
    <text evidence="6">Belongs to the HepT RNase toxin family.</text>
</comment>
<dbReference type="Proteomes" id="UP000644010">
    <property type="component" value="Unassembled WGS sequence"/>
</dbReference>
<dbReference type="Gene3D" id="1.20.120.580">
    <property type="entry name" value="bsu32300-like"/>
    <property type="match status" value="1"/>
</dbReference>
<keyword evidence="1" id="KW-0597">Phosphoprotein</keyword>
<proteinExistence type="inferred from homology"/>
<dbReference type="EMBL" id="JACOOI010000022">
    <property type="protein sequence ID" value="MBC5644732.1"/>
    <property type="molecule type" value="Genomic_DNA"/>
</dbReference>
<keyword evidence="2" id="KW-1277">Toxin-antitoxin system</keyword>
<dbReference type="Pfam" id="PF01934">
    <property type="entry name" value="HepT-like"/>
    <property type="match status" value="1"/>
</dbReference>
<reference evidence="7 8" key="1">
    <citation type="submission" date="2020-08" db="EMBL/GenBank/DDBJ databases">
        <title>Genome public.</title>
        <authorList>
            <person name="Liu C."/>
            <person name="Sun Q."/>
        </authorList>
    </citation>
    <scope>NUCLEOTIDE SEQUENCE [LARGE SCALE GENOMIC DNA]</scope>
    <source>
        <strain evidence="7 8">BX2</strain>
    </source>
</reference>
<evidence type="ECO:0000256" key="1">
    <source>
        <dbReference type="ARBA" id="ARBA00022553"/>
    </source>
</evidence>
<organism evidence="7 8">
    <name type="scientific">Parabacteroides segnis</name>
    <dbReference type="NCBI Taxonomy" id="2763058"/>
    <lineage>
        <taxon>Bacteria</taxon>
        <taxon>Pseudomonadati</taxon>
        <taxon>Bacteroidota</taxon>
        <taxon>Bacteroidia</taxon>
        <taxon>Bacteroidales</taxon>
        <taxon>Tannerellaceae</taxon>
        <taxon>Parabacteroides</taxon>
    </lineage>
</organism>
<accession>A0ABR7E4P4</accession>
<protein>
    <submittedName>
        <fullName evidence="7">DUF86 domain-containing protein</fullName>
    </submittedName>
</protein>
<keyword evidence="8" id="KW-1185">Reference proteome</keyword>
<evidence type="ECO:0000313" key="8">
    <source>
        <dbReference type="Proteomes" id="UP000644010"/>
    </source>
</evidence>
<evidence type="ECO:0000256" key="6">
    <source>
        <dbReference type="ARBA" id="ARBA00024207"/>
    </source>
</evidence>
<dbReference type="InterPro" id="IPR008201">
    <property type="entry name" value="HepT-like"/>
</dbReference>
<sequence length="136" mass="15908">MRSMSEMSILQRLEFLTEKARQAVDRTSHITSYHEFLSSPEGLDIFDATVLRIQVTGEMLKQIEDLTQGQLLTPHYPQIPWRAVFGLRNVISHEYAMVDPEEFFRILKTDLPKLLSVLHDIIADFRAGRYDQQFIR</sequence>
<dbReference type="InterPro" id="IPR051813">
    <property type="entry name" value="HepT_RNase_toxin"/>
</dbReference>
<keyword evidence="5" id="KW-0378">Hydrolase</keyword>